<dbReference type="EMBL" id="KE525346">
    <property type="protein sequence ID" value="KFB49646.1"/>
    <property type="molecule type" value="Genomic_DNA"/>
</dbReference>
<dbReference type="VEuPathDB" id="VectorBase:ASIS021643"/>
<proteinExistence type="predicted"/>
<reference evidence="4" key="2">
    <citation type="submission" date="2020-05" db="UniProtKB">
        <authorList>
            <consortium name="EnsemblMetazoa"/>
        </authorList>
    </citation>
    <scope>IDENTIFICATION</scope>
</reference>
<dbReference type="OrthoDB" id="7764469at2759"/>
<dbReference type="VEuPathDB" id="VectorBase:ASIC017665"/>
<keyword evidence="2" id="KW-0732">Signal</keyword>
<dbReference type="EnsemblMetazoa" id="ASIC017665-RA">
    <property type="protein sequence ID" value="ASIC017665-PA"/>
    <property type="gene ID" value="ASIC017665"/>
</dbReference>
<feature type="signal peptide" evidence="2">
    <location>
        <begin position="1"/>
        <end position="16"/>
    </location>
</feature>
<feature type="region of interest" description="Disordered" evidence="1">
    <location>
        <begin position="454"/>
        <end position="475"/>
    </location>
</feature>
<name>A0A084WHF2_ANOSI</name>
<dbReference type="AlphaFoldDB" id="A0A084WHF2"/>
<feature type="chain" id="PRO_5001784956" evidence="2">
    <location>
        <begin position="17"/>
        <end position="475"/>
    </location>
</feature>
<organism evidence="4 5">
    <name type="scientific">Anopheles sinensis</name>
    <name type="common">Mosquito</name>
    <dbReference type="NCBI Taxonomy" id="74873"/>
    <lineage>
        <taxon>Eukaryota</taxon>
        <taxon>Metazoa</taxon>
        <taxon>Ecdysozoa</taxon>
        <taxon>Arthropoda</taxon>
        <taxon>Hexapoda</taxon>
        <taxon>Insecta</taxon>
        <taxon>Pterygota</taxon>
        <taxon>Neoptera</taxon>
        <taxon>Endopterygota</taxon>
        <taxon>Diptera</taxon>
        <taxon>Nematocera</taxon>
        <taxon>Culicoidea</taxon>
        <taxon>Culicidae</taxon>
        <taxon>Anophelinae</taxon>
        <taxon>Anopheles</taxon>
    </lineage>
</organism>
<feature type="compositionally biased region" description="Pro residues" evidence="1">
    <location>
        <begin position="458"/>
        <end position="475"/>
    </location>
</feature>
<evidence type="ECO:0000313" key="4">
    <source>
        <dbReference type="EnsemblMetazoa" id="ASIC017665-PA"/>
    </source>
</evidence>
<keyword evidence="5" id="KW-1185">Reference proteome</keyword>
<evidence type="ECO:0000256" key="1">
    <source>
        <dbReference type="SAM" id="MobiDB-lite"/>
    </source>
</evidence>
<dbReference type="Proteomes" id="UP000030765">
    <property type="component" value="Unassembled WGS sequence"/>
</dbReference>
<dbReference type="EMBL" id="ATLV01023809">
    <property type="status" value="NOT_ANNOTATED_CDS"/>
    <property type="molecule type" value="Genomic_DNA"/>
</dbReference>
<evidence type="ECO:0000313" key="3">
    <source>
        <dbReference type="EMBL" id="KFB49646.1"/>
    </source>
</evidence>
<gene>
    <name evidence="3" type="ORF">ZHAS_00017665</name>
</gene>
<reference evidence="3 5" key="1">
    <citation type="journal article" date="2014" name="BMC Genomics">
        <title>Genome sequence of Anopheles sinensis provides insight into genetics basis of mosquito competence for malaria parasites.</title>
        <authorList>
            <person name="Zhou D."/>
            <person name="Zhang D."/>
            <person name="Ding G."/>
            <person name="Shi L."/>
            <person name="Hou Q."/>
            <person name="Ye Y."/>
            <person name="Xu Y."/>
            <person name="Zhou H."/>
            <person name="Xiong C."/>
            <person name="Li S."/>
            <person name="Yu J."/>
            <person name="Hong S."/>
            <person name="Yu X."/>
            <person name="Zou P."/>
            <person name="Chen C."/>
            <person name="Chang X."/>
            <person name="Wang W."/>
            <person name="Lv Y."/>
            <person name="Sun Y."/>
            <person name="Ma L."/>
            <person name="Shen B."/>
            <person name="Zhu C."/>
        </authorList>
    </citation>
    <scope>NUCLEOTIDE SEQUENCE [LARGE SCALE GENOMIC DNA]</scope>
</reference>
<dbReference type="VEuPathDB" id="VectorBase:ASIS005654"/>
<sequence>MKSFIVLLALVGIAAAARPASEQVITKFKTVAPLYKAAMDAEESRLVGIKSNLTTQLVDFHLAVINSKETFVNGVIAREEYILEQIGGQDEAVDTVCLGFVRTSSEMNVNLAGVSFTNCINAADAALSTKVTEYYGSVGQLEAKVTQLRLLDVFKGNNVFYTPAAIIAKLDAKLASLEDNPTLTAAETEALALAVANDLGAILNTYNTCMVGANNLLEQGLSMCEMQLTAICGATLTPAVISTFKEVAPQYAGAMNQNDDQLQQLQHQGSDAIVKFHSDIITVKETSVVSIIKQEDDLEKLIDAQDTAVADAQCMAFIETATNENVNLIGVAYTTCVNKADEELDTVVTSYYGRIGNLEVAMTDLRLLDVFKGDNVFFTPQNIVTKLRNKLTALSDKLAPLAEGMEEELEALETDLEAIRDNYITCMVTAESRFRDYIVLAKTQLTAICSGSLEATPAPAPEPEASPAPGPETEI</sequence>
<evidence type="ECO:0000313" key="5">
    <source>
        <dbReference type="Proteomes" id="UP000030765"/>
    </source>
</evidence>
<evidence type="ECO:0000256" key="2">
    <source>
        <dbReference type="SAM" id="SignalP"/>
    </source>
</evidence>
<dbReference type="OMA" id="MIGAQNT"/>
<accession>A0A084WHF2</accession>
<protein>
    <submittedName>
        <fullName evidence="3 4">Uncharacterized protein</fullName>
    </submittedName>
</protein>